<dbReference type="Proteomes" id="UP001229244">
    <property type="component" value="Unassembled WGS sequence"/>
</dbReference>
<dbReference type="EMBL" id="JAUSUL010000004">
    <property type="protein sequence ID" value="MDQ0317282.1"/>
    <property type="molecule type" value="Genomic_DNA"/>
</dbReference>
<dbReference type="GO" id="GO:0050660">
    <property type="term" value="F:flavin adenine dinucleotide binding"/>
    <property type="evidence" value="ECO:0007669"/>
    <property type="project" value="InterPro"/>
</dbReference>
<dbReference type="PANTHER" id="PTHR42803:SF1">
    <property type="entry name" value="BROAD-SPECIFICITY LINEAR ACYL-COA DEHYDROGENASE FADE5"/>
    <property type="match status" value="1"/>
</dbReference>
<keyword evidence="5" id="KW-0560">Oxidoreductase</keyword>
<evidence type="ECO:0000313" key="10">
    <source>
        <dbReference type="Proteomes" id="UP001229244"/>
    </source>
</evidence>
<dbReference type="AlphaFoldDB" id="A0AAE3VRY7"/>
<dbReference type="Pfam" id="PF02770">
    <property type="entry name" value="Acyl-CoA_dh_M"/>
    <property type="match status" value="1"/>
</dbReference>
<evidence type="ECO:0000313" key="9">
    <source>
        <dbReference type="EMBL" id="MDQ0317282.1"/>
    </source>
</evidence>
<evidence type="ECO:0000256" key="3">
    <source>
        <dbReference type="ARBA" id="ARBA00022630"/>
    </source>
</evidence>
<evidence type="ECO:0000256" key="4">
    <source>
        <dbReference type="ARBA" id="ARBA00022827"/>
    </source>
</evidence>
<reference evidence="9" key="1">
    <citation type="submission" date="2023-07" db="EMBL/GenBank/DDBJ databases">
        <title>Genomic Encyclopedia of Type Strains, Phase IV (KMG-IV): sequencing the most valuable type-strain genomes for metagenomic binning, comparative biology and taxonomic classification.</title>
        <authorList>
            <person name="Goeker M."/>
        </authorList>
    </citation>
    <scope>NUCLEOTIDE SEQUENCE</scope>
    <source>
        <strain evidence="9">DSM 21202</strain>
    </source>
</reference>
<sequence>MSVFESDRDQPARVAAELSATPGWRRLTELDPDLDDETAATIIAEAAKIADAVVAPLNPVADREGCRLENGRVRTPAGYRGAYKAIAEAGFLGVEIAPEVGGQGLPVTLQAACGPFFEGACPAFMMLAGASRAAAHLMMSVADETIRDAWVPRLLSGEWGATICISEPDAGSDVGRIRTRAEQADGIWRVTGQKIWISFGDHDVTDRIGHCLLARTGDEPGTRGLSLFLVPSIRDDGTANAVTVSRIEEKLGLHGSPTCALGFDGAEAVLLGREGRGLPALFAMIEQMRLLTGCEGLGIAARAADVAFAYAVDRRQGGDPEEAPLPIVRHADVRRQLLALDAQTEILRAAILELAVSMDLARREEGAAAEDNAAFVAWLLPMVKTFGAETGFDVASGAIQVLGGAGYTREWPVEQALRDSRVLAIYEGTSGIQALDFLTRRLWREKGRGLADFLDRAKAAIEAARPLDADLAGTAERVVSRFERLSSVMMEREDVPRDGEAGASGYMRAGWCAISAVMAVRLLIAGTETPSQSALKAVARFRLHTLEGEMGLAEAQASMTAELMEAI</sequence>
<dbReference type="Gene3D" id="1.10.540.10">
    <property type="entry name" value="Acyl-CoA dehydrogenase/oxidase, N-terminal domain"/>
    <property type="match status" value="1"/>
</dbReference>
<proteinExistence type="inferred from homology"/>
<feature type="domain" description="Acyl-CoA dehydrogenase/oxidase C-terminal" evidence="6">
    <location>
        <begin position="275"/>
        <end position="435"/>
    </location>
</feature>
<evidence type="ECO:0000256" key="5">
    <source>
        <dbReference type="RuleBase" id="RU362125"/>
    </source>
</evidence>
<dbReference type="PANTHER" id="PTHR42803">
    <property type="entry name" value="ACYL-COA DEHYDROGENASE"/>
    <property type="match status" value="1"/>
</dbReference>
<accession>A0AAE3VRY7</accession>
<evidence type="ECO:0000259" key="6">
    <source>
        <dbReference type="Pfam" id="PF00441"/>
    </source>
</evidence>
<dbReference type="SUPFAM" id="SSF47203">
    <property type="entry name" value="Acyl-CoA dehydrogenase C-terminal domain-like"/>
    <property type="match status" value="1"/>
</dbReference>
<dbReference type="Gene3D" id="1.20.140.10">
    <property type="entry name" value="Butyryl-CoA Dehydrogenase, subunit A, domain 3"/>
    <property type="match status" value="1"/>
</dbReference>
<keyword evidence="10" id="KW-1185">Reference proteome</keyword>
<keyword evidence="3 5" id="KW-0285">Flavoprotein</keyword>
<dbReference type="InterPro" id="IPR009100">
    <property type="entry name" value="AcylCoA_DH/oxidase_NM_dom_sf"/>
</dbReference>
<dbReference type="SUPFAM" id="SSF56645">
    <property type="entry name" value="Acyl-CoA dehydrogenase NM domain-like"/>
    <property type="match status" value="1"/>
</dbReference>
<dbReference type="GO" id="GO:0005886">
    <property type="term" value="C:plasma membrane"/>
    <property type="evidence" value="ECO:0007669"/>
    <property type="project" value="TreeGrafter"/>
</dbReference>
<comment type="cofactor">
    <cofactor evidence="1 5">
        <name>FAD</name>
        <dbReference type="ChEBI" id="CHEBI:57692"/>
    </cofactor>
</comment>
<dbReference type="InterPro" id="IPR052166">
    <property type="entry name" value="Diverse_Acyl-CoA_DH"/>
</dbReference>
<dbReference type="InterPro" id="IPR009075">
    <property type="entry name" value="AcylCo_DH/oxidase_C"/>
</dbReference>
<comment type="similarity">
    <text evidence="2 5">Belongs to the acyl-CoA dehydrogenase family.</text>
</comment>
<evidence type="ECO:0000256" key="1">
    <source>
        <dbReference type="ARBA" id="ARBA00001974"/>
    </source>
</evidence>
<organism evidence="9 10">
    <name type="scientific">Amorphus orientalis</name>
    <dbReference type="NCBI Taxonomy" id="649198"/>
    <lineage>
        <taxon>Bacteria</taxon>
        <taxon>Pseudomonadati</taxon>
        <taxon>Pseudomonadota</taxon>
        <taxon>Alphaproteobacteria</taxon>
        <taxon>Hyphomicrobiales</taxon>
        <taxon>Amorphaceae</taxon>
        <taxon>Amorphus</taxon>
    </lineage>
</organism>
<evidence type="ECO:0000259" key="8">
    <source>
        <dbReference type="Pfam" id="PF02771"/>
    </source>
</evidence>
<dbReference type="RefSeq" id="WP_306887184.1">
    <property type="nucleotide sequence ID" value="NZ_JAUSUL010000004.1"/>
</dbReference>
<dbReference type="Pfam" id="PF02771">
    <property type="entry name" value="Acyl-CoA_dh_N"/>
    <property type="match status" value="1"/>
</dbReference>
<dbReference type="InterPro" id="IPR013786">
    <property type="entry name" value="AcylCoA_DH/ox_N"/>
</dbReference>
<evidence type="ECO:0000256" key="2">
    <source>
        <dbReference type="ARBA" id="ARBA00009347"/>
    </source>
</evidence>
<feature type="domain" description="Acyl-CoA oxidase/dehydrogenase middle" evidence="7">
    <location>
        <begin position="163"/>
        <end position="264"/>
    </location>
</feature>
<dbReference type="InterPro" id="IPR006091">
    <property type="entry name" value="Acyl-CoA_Oxase/DH_mid-dom"/>
</dbReference>
<dbReference type="GO" id="GO:0016627">
    <property type="term" value="F:oxidoreductase activity, acting on the CH-CH group of donors"/>
    <property type="evidence" value="ECO:0007669"/>
    <property type="project" value="InterPro"/>
</dbReference>
<feature type="domain" description="Acyl-CoA dehydrogenase/oxidase N-terminal" evidence="8">
    <location>
        <begin position="40"/>
        <end position="158"/>
    </location>
</feature>
<dbReference type="InterPro" id="IPR046373">
    <property type="entry name" value="Acyl-CoA_Oxase/DH_mid-dom_sf"/>
</dbReference>
<dbReference type="InterPro" id="IPR037069">
    <property type="entry name" value="AcylCoA_DH/ox_N_sf"/>
</dbReference>
<gene>
    <name evidence="9" type="ORF">J2S73_003759</name>
</gene>
<comment type="caution">
    <text evidence="9">The sequence shown here is derived from an EMBL/GenBank/DDBJ whole genome shotgun (WGS) entry which is preliminary data.</text>
</comment>
<name>A0AAE3VRY7_9HYPH</name>
<keyword evidence="4 5" id="KW-0274">FAD</keyword>
<evidence type="ECO:0000259" key="7">
    <source>
        <dbReference type="Pfam" id="PF02770"/>
    </source>
</evidence>
<protein>
    <submittedName>
        <fullName evidence="9">Alkylation response protein AidB-like acyl-CoA dehydrogenase</fullName>
    </submittedName>
</protein>
<dbReference type="InterPro" id="IPR036250">
    <property type="entry name" value="AcylCo_DH-like_C"/>
</dbReference>
<dbReference type="Gene3D" id="2.40.110.10">
    <property type="entry name" value="Butyryl-CoA Dehydrogenase, subunit A, domain 2"/>
    <property type="match status" value="1"/>
</dbReference>
<dbReference type="Pfam" id="PF00441">
    <property type="entry name" value="Acyl-CoA_dh_1"/>
    <property type="match status" value="1"/>
</dbReference>